<dbReference type="Proteomes" id="UP000317369">
    <property type="component" value="Chromosome"/>
</dbReference>
<protein>
    <submittedName>
        <fullName evidence="1">Uncharacterized protein</fullName>
    </submittedName>
</protein>
<sequence length="69" mass="8139">MQFVIIVTLICSYLLVQRILGLLAKFASQNVERHDLMVDALQMRKNYIEAMQKWTQVDEEDHDINVDIM</sequence>
<organism evidence="1 2">
    <name type="scientific">Poriferisphaera corsica</name>
    <dbReference type="NCBI Taxonomy" id="2528020"/>
    <lineage>
        <taxon>Bacteria</taxon>
        <taxon>Pseudomonadati</taxon>
        <taxon>Planctomycetota</taxon>
        <taxon>Phycisphaerae</taxon>
        <taxon>Phycisphaerales</taxon>
        <taxon>Phycisphaeraceae</taxon>
        <taxon>Poriferisphaera</taxon>
    </lineage>
</organism>
<evidence type="ECO:0000313" key="2">
    <source>
        <dbReference type="Proteomes" id="UP000317369"/>
    </source>
</evidence>
<evidence type="ECO:0000313" key="1">
    <source>
        <dbReference type="EMBL" id="QDU33948.1"/>
    </source>
</evidence>
<proteinExistence type="predicted"/>
<reference evidence="1 2" key="1">
    <citation type="submission" date="2019-02" db="EMBL/GenBank/DDBJ databases">
        <title>Deep-cultivation of Planctomycetes and their phenomic and genomic characterization uncovers novel biology.</title>
        <authorList>
            <person name="Wiegand S."/>
            <person name="Jogler M."/>
            <person name="Boedeker C."/>
            <person name="Pinto D."/>
            <person name="Vollmers J."/>
            <person name="Rivas-Marin E."/>
            <person name="Kohn T."/>
            <person name="Peeters S.H."/>
            <person name="Heuer A."/>
            <person name="Rast P."/>
            <person name="Oberbeckmann S."/>
            <person name="Bunk B."/>
            <person name="Jeske O."/>
            <person name="Meyerdierks A."/>
            <person name="Storesund J.E."/>
            <person name="Kallscheuer N."/>
            <person name="Luecker S."/>
            <person name="Lage O.M."/>
            <person name="Pohl T."/>
            <person name="Merkel B.J."/>
            <person name="Hornburger P."/>
            <person name="Mueller R.-W."/>
            <person name="Bruemmer F."/>
            <person name="Labrenz M."/>
            <person name="Spormann A.M."/>
            <person name="Op den Camp H."/>
            <person name="Overmann J."/>
            <person name="Amann R."/>
            <person name="Jetten M.S.M."/>
            <person name="Mascher T."/>
            <person name="Medema M.H."/>
            <person name="Devos D.P."/>
            <person name="Kaster A.-K."/>
            <person name="Ovreas L."/>
            <person name="Rohde M."/>
            <person name="Galperin M.Y."/>
            <person name="Jogler C."/>
        </authorList>
    </citation>
    <scope>NUCLEOTIDE SEQUENCE [LARGE SCALE GENOMIC DNA]</scope>
    <source>
        <strain evidence="1 2">KS4</strain>
    </source>
</reference>
<dbReference type="EMBL" id="CP036425">
    <property type="protein sequence ID" value="QDU33948.1"/>
    <property type="molecule type" value="Genomic_DNA"/>
</dbReference>
<accession>A0A517YUP5</accession>
<gene>
    <name evidence="1" type="ORF">KS4_20080</name>
</gene>
<dbReference type="KEGG" id="pcor:KS4_20080"/>
<name>A0A517YUP5_9BACT</name>
<dbReference type="RefSeq" id="WP_145077405.1">
    <property type="nucleotide sequence ID" value="NZ_CP036425.1"/>
</dbReference>
<dbReference type="AlphaFoldDB" id="A0A517YUP5"/>
<keyword evidence="2" id="KW-1185">Reference proteome</keyword>